<reference evidence="7 8" key="1">
    <citation type="submission" date="2016-10" db="EMBL/GenBank/DDBJ databases">
        <authorList>
            <person name="de Groot N.N."/>
        </authorList>
    </citation>
    <scope>NUCLEOTIDE SEQUENCE [LARGE SCALE GENOMIC DNA]</scope>
    <source>
        <strain evidence="7 8">IBRC-M 10445</strain>
    </source>
</reference>
<keyword evidence="4 5" id="KW-0472">Membrane</keyword>
<feature type="transmembrane region" description="Helical" evidence="5">
    <location>
        <begin position="46"/>
        <end position="65"/>
    </location>
</feature>
<evidence type="ECO:0000313" key="8">
    <source>
        <dbReference type="Proteomes" id="UP000199445"/>
    </source>
</evidence>
<dbReference type="GO" id="GO:0016020">
    <property type="term" value="C:membrane"/>
    <property type="evidence" value="ECO:0007669"/>
    <property type="project" value="UniProtKB-SubCell"/>
</dbReference>
<keyword evidence="2 5" id="KW-0812">Transmembrane</keyword>
<dbReference type="InterPro" id="IPR051533">
    <property type="entry name" value="WaaL-like"/>
</dbReference>
<feature type="transmembrane region" description="Helical" evidence="5">
    <location>
        <begin position="167"/>
        <end position="185"/>
    </location>
</feature>
<feature type="transmembrane region" description="Helical" evidence="5">
    <location>
        <begin position="134"/>
        <end position="152"/>
    </location>
</feature>
<dbReference type="PANTHER" id="PTHR37422:SF17">
    <property type="entry name" value="O-ANTIGEN LIGASE"/>
    <property type="match status" value="1"/>
</dbReference>
<dbReference type="RefSeq" id="WP_091700419.1">
    <property type="nucleotide sequence ID" value="NZ_BMYN01000016.1"/>
</dbReference>
<proteinExistence type="predicted"/>
<feature type="transmembrane region" description="Helical" evidence="5">
    <location>
        <begin position="77"/>
        <end position="96"/>
    </location>
</feature>
<feature type="domain" description="O-antigen ligase-related" evidence="6">
    <location>
        <begin position="201"/>
        <end position="335"/>
    </location>
</feature>
<evidence type="ECO:0000256" key="5">
    <source>
        <dbReference type="SAM" id="Phobius"/>
    </source>
</evidence>
<evidence type="ECO:0000256" key="3">
    <source>
        <dbReference type="ARBA" id="ARBA00022989"/>
    </source>
</evidence>
<gene>
    <name evidence="7" type="ORF">SAMN05216429_101165</name>
</gene>
<dbReference type="Pfam" id="PF04932">
    <property type="entry name" value="Wzy_C"/>
    <property type="match status" value="1"/>
</dbReference>
<feature type="transmembrane region" description="Helical" evidence="5">
    <location>
        <begin position="102"/>
        <end position="122"/>
    </location>
</feature>
<dbReference type="Proteomes" id="UP000199445">
    <property type="component" value="Unassembled WGS sequence"/>
</dbReference>
<evidence type="ECO:0000256" key="1">
    <source>
        <dbReference type="ARBA" id="ARBA00004141"/>
    </source>
</evidence>
<comment type="subcellular location">
    <subcellularLocation>
        <location evidence="1">Membrane</location>
        <topology evidence="1">Multi-pass membrane protein</topology>
    </subcellularLocation>
</comment>
<feature type="transmembrane region" description="Helical" evidence="5">
    <location>
        <begin position="384"/>
        <end position="402"/>
    </location>
</feature>
<accession>A0A1I3PEG1</accession>
<feature type="transmembrane region" description="Helical" evidence="5">
    <location>
        <begin position="217"/>
        <end position="238"/>
    </location>
</feature>
<feature type="transmembrane region" description="Helical" evidence="5">
    <location>
        <begin position="360"/>
        <end position="378"/>
    </location>
</feature>
<feature type="transmembrane region" description="Helical" evidence="5">
    <location>
        <begin position="250"/>
        <end position="266"/>
    </location>
</feature>
<dbReference type="InterPro" id="IPR007016">
    <property type="entry name" value="O-antigen_ligase-rel_domated"/>
</dbReference>
<dbReference type="EMBL" id="FOSC01000001">
    <property type="protein sequence ID" value="SFJ19801.1"/>
    <property type="molecule type" value="Genomic_DNA"/>
</dbReference>
<sequence>MISMSFFRNPGRFLSGIAVELGLAFVLCSYYISGIVGTYLGSNVELLASAFPLIFGSLVILGFLASGRVLVDRGGKILMLFLFINFFIVFSAIKNFAPEESIFFSLRFFYAAIFLGGVAWVIASDKSFSLFHFYLYFCLVVSLLVVYLMLWGESHGSRLSVAGRNPIYFSLLCGLSFSASFICLISKVKFGFVVRSFLLISMIMSFLGLILSGGRGAVVSVIVTLLFYGICFSSSYIFSGKVKERVNLRFLISFLLMSVVGVFYFVESRAVGGVFSLFSGNPGASGSVRIELFNQWLRAFGESPFWGVGFSSGLAYPHNIIIELVFRFGVLGGIASMVLVYFVLSYTIIGFMSRILENRILAALILCSFTAGLFSFSIVMMSHLFIFIVFAAVFMGAYRFGFYSGYKTKGLTCFYR</sequence>
<dbReference type="AlphaFoldDB" id="A0A1I3PEG1"/>
<protein>
    <recommendedName>
        <fullName evidence="6">O-antigen ligase-related domain-containing protein</fullName>
    </recommendedName>
</protein>
<evidence type="ECO:0000256" key="4">
    <source>
        <dbReference type="ARBA" id="ARBA00023136"/>
    </source>
</evidence>
<feature type="transmembrane region" description="Helical" evidence="5">
    <location>
        <begin position="324"/>
        <end position="348"/>
    </location>
</feature>
<dbReference type="PANTHER" id="PTHR37422">
    <property type="entry name" value="TEICHURONIC ACID BIOSYNTHESIS PROTEIN TUAE"/>
    <property type="match status" value="1"/>
</dbReference>
<keyword evidence="3 5" id="KW-1133">Transmembrane helix</keyword>
<feature type="transmembrane region" description="Helical" evidence="5">
    <location>
        <begin position="192"/>
        <end position="211"/>
    </location>
</feature>
<feature type="transmembrane region" description="Helical" evidence="5">
    <location>
        <begin position="21"/>
        <end position="40"/>
    </location>
</feature>
<dbReference type="OrthoDB" id="8576060at2"/>
<name>A0A1I3PEG1_9GAMM</name>
<keyword evidence="8" id="KW-1185">Reference proteome</keyword>
<evidence type="ECO:0000256" key="2">
    <source>
        <dbReference type="ARBA" id="ARBA00022692"/>
    </source>
</evidence>
<evidence type="ECO:0000259" key="6">
    <source>
        <dbReference type="Pfam" id="PF04932"/>
    </source>
</evidence>
<organism evidence="7 8">
    <name type="scientific">Marinobacter persicus</name>
    <dbReference type="NCBI Taxonomy" id="930118"/>
    <lineage>
        <taxon>Bacteria</taxon>
        <taxon>Pseudomonadati</taxon>
        <taxon>Pseudomonadota</taxon>
        <taxon>Gammaproteobacteria</taxon>
        <taxon>Pseudomonadales</taxon>
        <taxon>Marinobacteraceae</taxon>
        <taxon>Marinobacter</taxon>
    </lineage>
</organism>
<evidence type="ECO:0000313" key="7">
    <source>
        <dbReference type="EMBL" id="SFJ19801.1"/>
    </source>
</evidence>